<dbReference type="InterPro" id="IPR026530">
    <property type="entry name" value="PSRP"/>
</dbReference>
<evidence type="ECO:0000256" key="2">
    <source>
        <dbReference type="ARBA" id="ARBA00022679"/>
    </source>
</evidence>
<keyword evidence="1 5" id="KW-0723">Serine/threonine-protein kinase</keyword>
<sequence>MSTRVFILSDHTGITAASISRALLAQFPHQSFELEEHPFLDSLEKVTAIVTEIARLNAEHQPPLVFSSFVNGEIRDLLVRTCGKRLFDIFEAFTPPLEKVLGEPASPVTGQLHGIGNSGSYTARIKALDYAMIHDDGSITRNYEKADVILIGVSRSGKTPTCLYLALHNGLQAANYPLVDEDLESSRLPGVLQEFKSKLVALTIDPRQLHRIRQQRRPGSRYASPGQCEWEVHQAENLFRKHHIPVIDTTAISIEEIAVHITAEIMH</sequence>
<dbReference type="KEGG" id="tbn:TBH_C0885"/>
<dbReference type="PANTHER" id="PTHR31756">
    <property type="entry name" value="PYRUVATE, PHOSPHATE DIKINASE REGULATORY PROTEIN 1, CHLOROPLASTIC"/>
    <property type="match status" value="1"/>
</dbReference>
<dbReference type="EMBL" id="AP012273">
    <property type="protein sequence ID" value="BAO43819.1"/>
    <property type="molecule type" value="Genomic_DNA"/>
</dbReference>
<accession>A0A7U6GHL7</accession>
<evidence type="ECO:0000313" key="6">
    <source>
        <dbReference type="EMBL" id="BAO43819.1"/>
    </source>
</evidence>
<evidence type="ECO:0000256" key="5">
    <source>
        <dbReference type="HAMAP-Rule" id="MF_01062"/>
    </source>
</evidence>
<dbReference type="AlphaFoldDB" id="A0A7U6GHL7"/>
<dbReference type="EC" id="2.7.11.33" evidence="5"/>
<evidence type="ECO:0000313" key="7">
    <source>
        <dbReference type="Proteomes" id="UP000031631"/>
    </source>
</evidence>
<reference evidence="6 7" key="1">
    <citation type="journal article" date="2014" name="PLoS ONE">
        <title>Physiological and genomic features of a novel sulfur-oxidizing gammaproteobacterium belonging to a previously uncultivated symbiotic lineage isolated from a hydrothermal vent.</title>
        <authorList>
            <person name="Nunoura T."/>
            <person name="Takaki Y."/>
            <person name="Kazama H."/>
            <person name="Kakuta J."/>
            <person name="Shimamura S."/>
            <person name="Makita H."/>
            <person name="Hirai M."/>
            <person name="Miyazaki M."/>
            <person name="Takai K."/>
        </authorList>
    </citation>
    <scope>NUCLEOTIDE SEQUENCE [LARGE SCALE GENOMIC DNA]</scope>
    <source>
        <strain evidence="6 7">Hiromi1</strain>
    </source>
</reference>
<comment type="catalytic activity">
    <reaction evidence="5">
        <text>[pyruvate, water dikinase] + ADP = [pyruvate, water dikinase]-phosphate + AMP + H(+)</text>
        <dbReference type="Rhea" id="RHEA:46020"/>
        <dbReference type="Rhea" id="RHEA-COMP:11425"/>
        <dbReference type="Rhea" id="RHEA-COMP:11426"/>
        <dbReference type="ChEBI" id="CHEBI:15378"/>
        <dbReference type="ChEBI" id="CHEBI:43176"/>
        <dbReference type="ChEBI" id="CHEBI:68546"/>
        <dbReference type="ChEBI" id="CHEBI:456215"/>
        <dbReference type="ChEBI" id="CHEBI:456216"/>
        <dbReference type="EC" id="2.7.11.33"/>
    </reaction>
</comment>
<evidence type="ECO:0000256" key="3">
    <source>
        <dbReference type="ARBA" id="ARBA00022741"/>
    </source>
</evidence>
<protein>
    <recommendedName>
        <fullName evidence="5">Putative phosphoenolpyruvate synthase regulatory protein</fullName>
        <shortName evidence="5">PEP synthase regulatory protein</shortName>
        <shortName evidence="5">PSRP</shortName>
        <ecNumber evidence="5">2.7.11.33</ecNumber>
        <ecNumber evidence="5">2.7.4.28</ecNumber>
    </recommendedName>
    <alternativeName>
        <fullName evidence="5">Pyruvate, water dikinase regulatory protein</fullName>
    </alternativeName>
</protein>
<comment type="similarity">
    <text evidence="5">Belongs to the pyruvate, phosphate/water dikinase regulatory protein family. PSRP subfamily.</text>
</comment>
<evidence type="ECO:0000256" key="1">
    <source>
        <dbReference type="ARBA" id="ARBA00022527"/>
    </source>
</evidence>
<dbReference type="GO" id="GO:0043531">
    <property type="term" value="F:ADP binding"/>
    <property type="evidence" value="ECO:0007669"/>
    <property type="project" value="UniProtKB-UniRule"/>
</dbReference>
<feature type="binding site" evidence="5">
    <location>
        <begin position="152"/>
        <end position="159"/>
    </location>
    <ligand>
        <name>ADP</name>
        <dbReference type="ChEBI" id="CHEBI:456216"/>
    </ligand>
</feature>
<dbReference type="GO" id="GO:0016776">
    <property type="term" value="F:phosphotransferase activity, phosphate group as acceptor"/>
    <property type="evidence" value="ECO:0007669"/>
    <property type="project" value="UniProtKB-UniRule"/>
</dbReference>
<dbReference type="InterPro" id="IPR005177">
    <property type="entry name" value="Kinase-pyrophosphorylase"/>
</dbReference>
<dbReference type="PANTHER" id="PTHR31756:SF3">
    <property type="entry name" value="PYRUVATE, PHOSPHATE DIKINASE REGULATORY PROTEIN 1, CHLOROPLASTIC"/>
    <property type="match status" value="1"/>
</dbReference>
<dbReference type="EC" id="2.7.4.28" evidence="5"/>
<dbReference type="RefSeq" id="WP_041065924.1">
    <property type="nucleotide sequence ID" value="NZ_AP012273.1"/>
</dbReference>
<organism evidence="6 7">
    <name type="scientific">Thiolapillus brandeum</name>
    <dbReference type="NCBI Taxonomy" id="1076588"/>
    <lineage>
        <taxon>Bacteria</taxon>
        <taxon>Pseudomonadati</taxon>
        <taxon>Pseudomonadota</taxon>
        <taxon>Gammaproteobacteria</taxon>
        <taxon>Chromatiales</taxon>
        <taxon>Sedimenticolaceae</taxon>
        <taxon>Thiolapillus</taxon>
    </lineage>
</organism>
<proteinExistence type="inferred from homology"/>
<evidence type="ECO:0000256" key="4">
    <source>
        <dbReference type="ARBA" id="ARBA00022777"/>
    </source>
</evidence>
<keyword evidence="3 5" id="KW-0547">Nucleotide-binding</keyword>
<comment type="function">
    <text evidence="5">Bifunctional serine/threonine kinase and phosphorylase involved in the regulation of the phosphoenolpyruvate synthase (PEPS) by catalyzing its phosphorylation/dephosphorylation.</text>
</comment>
<keyword evidence="4 5" id="KW-0418">Kinase</keyword>
<dbReference type="OrthoDB" id="9782201at2"/>
<dbReference type="GO" id="GO:0005524">
    <property type="term" value="F:ATP binding"/>
    <property type="evidence" value="ECO:0007669"/>
    <property type="project" value="InterPro"/>
</dbReference>
<dbReference type="NCBIfam" id="NF003742">
    <property type="entry name" value="PRK05339.1"/>
    <property type="match status" value="1"/>
</dbReference>
<comment type="catalytic activity">
    <reaction evidence="5">
        <text>[pyruvate, water dikinase]-phosphate + phosphate + H(+) = [pyruvate, water dikinase] + diphosphate</text>
        <dbReference type="Rhea" id="RHEA:48580"/>
        <dbReference type="Rhea" id="RHEA-COMP:11425"/>
        <dbReference type="Rhea" id="RHEA-COMP:11426"/>
        <dbReference type="ChEBI" id="CHEBI:15378"/>
        <dbReference type="ChEBI" id="CHEBI:33019"/>
        <dbReference type="ChEBI" id="CHEBI:43176"/>
        <dbReference type="ChEBI" id="CHEBI:43474"/>
        <dbReference type="ChEBI" id="CHEBI:68546"/>
        <dbReference type="EC" id="2.7.4.28"/>
    </reaction>
</comment>
<dbReference type="HAMAP" id="MF_01062">
    <property type="entry name" value="PSRP"/>
    <property type="match status" value="1"/>
</dbReference>
<keyword evidence="2 5" id="KW-0808">Transferase</keyword>
<dbReference type="GO" id="GO:0004674">
    <property type="term" value="F:protein serine/threonine kinase activity"/>
    <property type="evidence" value="ECO:0007669"/>
    <property type="project" value="UniProtKB-UniRule"/>
</dbReference>
<keyword evidence="7" id="KW-1185">Reference proteome</keyword>
<dbReference type="Proteomes" id="UP000031631">
    <property type="component" value="Chromosome"/>
</dbReference>
<gene>
    <name evidence="6" type="ORF">TBH_C0885</name>
</gene>
<dbReference type="Pfam" id="PF03618">
    <property type="entry name" value="Kinase-PPPase"/>
    <property type="match status" value="1"/>
</dbReference>
<name>A0A7U6GHL7_9GAMM</name>